<dbReference type="InterPro" id="IPR036390">
    <property type="entry name" value="WH_DNA-bd_sf"/>
</dbReference>
<dbReference type="SUPFAM" id="SSF46785">
    <property type="entry name" value="Winged helix' DNA-binding domain"/>
    <property type="match status" value="1"/>
</dbReference>
<organism evidence="6 7">
    <name type="scientific">Actinoplanes cyaneus</name>
    <dbReference type="NCBI Taxonomy" id="52696"/>
    <lineage>
        <taxon>Bacteria</taxon>
        <taxon>Bacillati</taxon>
        <taxon>Actinomycetota</taxon>
        <taxon>Actinomycetes</taxon>
        <taxon>Micromonosporales</taxon>
        <taxon>Micromonosporaceae</taxon>
        <taxon>Actinoplanes</taxon>
    </lineage>
</organism>
<dbReference type="InterPro" id="IPR036388">
    <property type="entry name" value="WH-like_DNA-bd_sf"/>
</dbReference>
<keyword evidence="2" id="KW-0805">Transcription regulation</keyword>
<accession>A0A919IQW2</accession>
<dbReference type="PANTHER" id="PTHR30126:SF39">
    <property type="entry name" value="HTH-TYPE TRANSCRIPTIONAL REGULATOR CYSL"/>
    <property type="match status" value="1"/>
</dbReference>
<dbReference type="InterPro" id="IPR005119">
    <property type="entry name" value="LysR_subst-bd"/>
</dbReference>
<comment type="similarity">
    <text evidence="1">Belongs to the LysR transcriptional regulatory family.</text>
</comment>
<dbReference type="SUPFAM" id="SSF53850">
    <property type="entry name" value="Periplasmic binding protein-like II"/>
    <property type="match status" value="1"/>
</dbReference>
<evidence type="ECO:0000256" key="4">
    <source>
        <dbReference type="ARBA" id="ARBA00023163"/>
    </source>
</evidence>
<dbReference type="EMBL" id="BOMH01000077">
    <property type="protein sequence ID" value="GID70560.1"/>
    <property type="molecule type" value="Genomic_DNA"/>
</dbReference>
<keyword evidence="7" id="KW-1185">Reference proteome</keyword>
<evidence type="ECO:0000259" key="5">
    <source>
        <dbReference type="PROSITE" id="PS50931"/>
    </source>
</evidence>
<evidence type="ECO:0000256" key="3">
    <source>
        <dbReference type="ARBA" id="ARBA00023125"/>
    </source>
</evidence>
<dbReference type="AlphaFoldDB" id="A0A919IQW2"/>
<dbReference type="GO" id="GO:0003700">
    <property type="term" value="F:DNA-binding transcription factor activity"/>
    <property type="evidence" value="ECO:0007669"/>
    <property type="project" value="InterPro"/>
</dbReference>
<dbReference type="PROSITE" id="PS50931">
    <property type="entry name" value="HTH_LYSR"/>
    <property type="match status" value="1"/>
</dbReference>
<evidence type="ECO:0000256" key="2">
    <source>
        <dbReference type="ARBA" id="ARBA00023015"/>
    </source>
</evidence>
<evidence type="ECO:0000313" key="7">
    <source>
        <dbReference type="Proteomes" id="UP000619479"/>
    </source>
</evidence>
<dbReference type="Gene3D" id="3.40.190.290">
    <property type="match status" value="1"/>
</dbReference>
<sequence>MVSLDLLHTFLAVHRAGTLTRAAEMLGLSQPTVTAQVRALESELGHPLFVRGARGVTPTAAADDLARRLDGPMDALAGVATGLRDPRDPAGRTLHLGGPAELMTERVVPALAGTIAAGVAVRVRLGLADDLLAELGQGRLDLVVSAIRPRRAGLHAEPLCDEEFVLVAAPALMPVTDLSRAPLMSYAEELPIIRRWWRHVLGQPPPKRAVLVVPDLRALRTAAIAGIGVTVLPRYLVAEDLAGGVLAEVLPTADPPINTLYLATRAAGRDAPHVAAARAALLLSGKQW</sequence>
<proteinExistence type="inferred from homology"/>
<dbReference type="PANTHER" id="PTHR30126">
    <property type="entry name" value="HTH-TYPE TRANSCRIPTIONAL REGULATOR"/>
    <property type="match status" value="1"/>
</dbReference>
<dbReference type="Pfam" id="PF03466">
    <property type="entry name" value="LysR_substrate"/>
    <property type="match status" value="1"/>
</dbReference>
<dbReference type="RefSeq" id="WP_239175760.1">
    <property type="nucleotide sequence ID" value="NZ_BAAAUC010000053.1"/>
</dbReference>
<comment type="caution">
    <text evidence="6">The sequence shown here is derived from an EMBL/GenBank/DDBJ whole genome shotgun (WGS) entry which is preliminary data.</text>
</comment>
<keyword evidence="4" id="KW-0804">Transcription</keyword>
<dbReference type="InterPro" id="IPR000847">
    <property type="entry name" value="LysR_HTH_N"/>
</dbReference>
<name>A0A919IQW2_9ACTN</name>
<dbReference type="Pfam" id="PF00126">
    <property type="entry name" value="HTH_1"/>
    <property type="match status" value="1"/>
</dbReference>
<dbReference type="PRINTS" id="PR00039">
    <property type="entry name" value="HTHLYSR"/>
</dbReference>
<dbReference type="GO" id="GO:0000976">
    <property type="term" value="F:transcription cis-regulatory region binding"/>
    <property type="evidence" value="ECO:0007669"/>
    <property type="project" value="TreeGrafter"/>
</dbReference>
<dbReference type="Gene3D" id="1.10.10.10">
    <property type="entry name" value="Winged helix-like DNA-binding domain superfamily/Winged helix DNA-binding domain"/>
    <property type="match status" value="1"/>
</dbReference>
<dbReference type="Proteomes" id="UP000619479">
    <property type="component" value="Unassembled WGS sequence"/>
</dbReference>
<protein>
    <submittedName>
        <fullName evidence="6">LysR family transcriptional regulator</fullName>
    </submittedName>
</protein>
<gene>
    <name evidence="6" type="ORF">Acy02nite_84410</name>
</gene>
<reference evidence="6" key="1">
    <citation type="submission" date="2021-01" db="EMBL/GenBank/DDBJ databases">
        <title>Whole genome shotgun sequence of Actinoplanes cyaneus NBRC 14990.</title>
        <authorList>
            <person name="Komaki H."/>
            <person name="Tamura T."/>
        </authorList>
    </citation>
    <scope>NUCLEOTIDE SEQUENCE</scope>
    <source>
        <strain evidence="6">NBRC 14990</strain>
    </source>
</reference>
<keyword evidence="3" id="KW-0238">DNA-binding</keyword>
<evidence type="ECO:0000313" key="6">
    <source>
        <dbReference type="EMBL" id="GID70560.1"/>
    </source>
</evidence>
<feature type="domain" description="HTH lysR-type" evidence="5">
    <location>
        <begin position="2"/>
        <end position="59"/>
    </location>
</feature>
<evidence type="ECO:0000256" key="1">
    <source>
        <dbReference type="ARBA" id="ARBA00009437"/>
    </source>
</evidence>